<dbReference type="PROSITE" id="PS51257">
    <property type="entry name" value="PROKAR_LIPOPROTEIN"/>
    <property type="match status" value="1"/>
</dbReference>
<feature type="domain" description="Broad-specificity ulvan lyase C-terminal" evidence="2">
    <location>
        <begin position="403"/>
        <end position="638"/>
    </location>
</feature>
<dbReference type="SUPFAM" id="SSF48208">
    <property type="entry name" value="Six-hairpin glycosidases"/>
    <property type="match status" value="1"/>
</dbReference>
<organism evidence="3 4">
    <name type="scientific">Maribacter luteus</name>
    <dbReference type="NCBI Taxonomy" id="2594478"/>
    <lineage>
        <taxon>Bacteria</taxon>
        <taxon>Pseudomonadati</taxon>
        <taxon>Bacteroidota</taxon>
        <taxon>Flavobacteriia</taxon>
        <taxon>Flavobacteriales</taxon>
        <taxon>Flavobacteriaceae</taxon>
        <taxon>Maribacter</taxon>
    </lineage>
</organism>
<dbReference type="EMBL" id="WKJH01000018">
    <property type="protein sequence ID" value="MRX64825.1"/>
    <property type="molecule type" value="Genomic_DNA"/>
</dbReference>
<evidence type="ECO:0000259" key="1">
    <source>
        <dbReference type="Pfam" id="PF25840"/>
    </source>
</evidence>
<dbReference type="InterPro" id="IPR008929">
    <property type="entry name" value="Chondroitin_lyas"/>
</dbReference>
<dbReference type="OrthoDB" id="2339489at2"/>
<dbReference type="AlphaFoldDB" id="A0A6I2MQN3"/>
<dbReference type="InterPro" id="IPR058907">
    <property type="entry name" value="P29_N"/>
</dbReference>
<feature type="domain" description="Broad-specificity ulvan lyase N-terminal" evidence="1">
    <location>
        <begin position="48"/>
        <end position="397"/>
    </location>
</feature>
<protein>
    <submittedName>
        <fullName evidence="3">Uncharacterized protein</fullName>
    </submittedName>
</protein>
<evidence type="ECO:0000313" key="3">
    <source>
        <dbReference type="EMBL" id="MRX64825.1"/>
    </source>
</evidence>
<evidence type="ECO:0000259" key="2">
    <source>
        <dbReference type="Pfam" id="PF25841"/>
    </source>
</evidence>
<dbReference type="InterPro" id="IPR008928">
    <property type="entry name" value="6-hairpin_glycosidase_sf"/>
</dbReference>
<dbReference type="Gene3D" id="1.50.10.100">
    <property type="entry name" value="Chondroitin AC/alginate lyase"/>
    <property type="match status" value="1"/>
</dbReference>
<comment type="caution">
    <text evidence="3">The sequence shown here is derived from an EMBL/GenBank/DDBJ whole genome shotgun (WGS) entry which is preliminary data.</text>
</comment>
<evidence type="ECO:0000313" key="4">
    <source>
        <dbReference type="Proteomes" id="UP000443153"/>
    </source>
</evidence>
<accession>A0A6I2MQN3</accession>
<gene>
    <name evidence="3" type="ORF">GJ691_11685</name>
</gene>
<dbReference type="Pfam" id="PF25840">
    <property type="entry name" value="Ulvan_lyase_N"/>
    <property type="match status" value="1"/>
</dbReference>
<sequence length="639" mass="71427">MNRKDFIQRSTLAGIGLTLPLGAWLSSCTETPSKEHSSEFKKLTYDLLKNWCDGLIKTQIMDTEDPKIHGMFKCPACNKVHGRMMDAVYPLLAMAKYTGEQKYLDSGIAVMEWAQNVTLPSGAWSNDLNPKSWNGITVFGAISLAEALHYHGDLLDDQRRKNWTDRLARAADFIYKKFPTMDVTNVNYGATTIYALNLIGKILNKPEYLTRSKELAESIKTYFTAPNNFLYGEIKPSAHKLSAKGLPGVDLGYNVEESLNNIVLYAVHENDTELLDLLDKSLSTHLEFMLPDGGWDNGWGTRMFKWTYWGSRTCDGSQPALVLMANRNPALGTAAVKYTELLKRCTNNGLLHGGIHYVSHWIKPCIHHTFAHTKPLAHLLDNWDNLPKIDTTVPLPRSTADGIKHYKEIDTSLFARGDWRGTVTAYDAIYKDGHYRQATGGAISLLYHNKVGLLLAASMAKYELVESLNQQPNPGEDFPFTPRVETVHKDKWYSNIFDRAANISSVDTDGKIRIDAQCQLKNDENEAVEETASEFSLTYHCSESALQILANTNQKITSETAFVLPIISPTGEAVTQVNPKEITVQKPKGLVRITSSVPLKISEIPKERIFNMVPGAEAIPIMAFFENNENTVSITIEVS</sequence>
<dbReference type="Pfam" id="PF25841">
    <property type="entry name" value="Ulvan_lyase_C"/>
    <property type="match status" value="1"/>
</dbReference>
<keyword evidence="4" id="KW-1185">Reference proteome</keyword>
<dbReference type="Proteomes" id="UP000443153">
    <property type="component" value="Unassembled WGS sequence"/>
</dbReference>
<dbReference type="InterPro" id="IPR058908">
    <property type="entry name" value="P29_C"/>
</dbReference>
<name>A0A6I2MQN3_9FLAO</name>
<proteinExistence type="predicted"/>
<dbReference type="RefSeq" id="WP_154367065.1">
    <property type="nucleotide sequence ID" value="NZ_WKJH01000018.1"/>
</dbReference>
<dbReference type="GO" id="GO:0005975">
    <property type="term" value="P:carbohydrate metabolic process"/>
    <property type="evidence" value="ECO:0007669"/>
    <property type="project" value="InterPro"/>
</dbReference>
<reference evidence="3 4" key="1">
    <citation type="submission" date="2019-11" db="EMBL/GenBank/DDBJ databases">
        <title>Maribacter lutea sp. nov., a marine bacterium isolated from intertidal sand.</title>
        <authorList>
            <person name="Liu A."/>
        </authorList>
    </citation>
    <scope>NUCLEOTIDE SEQUENCE [LARGE SCALE GENOMIC DNA]</scope>
    <source>
        <strain evidence="3 4">RZ05</strain>
    </source>
</reference>